<accession>A0ABP0X7U1</accession>
<dbReference type="InterPro" id="IPR000070">
    <property type="entry name" value="Pectinesterase_cat"/>
</dbReference>
<keyword evidence="9" id="KW-0812">Transmembrane</keyword>
<dbReference type="InterPro" id="IPR033131">
    <property type="entry name" value="Pectinesterase_Asp_AS"/>
</dbReference>
<keyword evidence="4 8" id="KW-0378">Hydrolase</keyword>
<gene>
    <name evidence="11" type="ORF">CSSPJE1EN1_LOCUS19148</name>
</gene>
<keyword evidence="12" id="KW-1185">Reference proteome</keyword>
<dbReference type="SUPFAM" id="SSF51126">
    <property type="entry name" value="Pectin lyase-like"/>
    <property type="match status" value="1"/>
</dbReference>
<name>A0ABP0X7U1_9BRYO</name>
<dbReference type="PANTHER" id="PTHR31321">
    <property type="entry name" value="ACYL-COA THIOESTER HYDROLASE YBHC-RELATED"/>
    <property type="match status" value="1"/>
</dbReference>
<keyword evidence="5 8" id="KW-0063">Aspartyl esterase</keyword>
<feature type="transmembrane region" description="Helical" evidence="9">
    <location>
        <begin position="12"/>
        <end position="32"/>
    </location>
</feature>
<dbReference type="EMBL" id="OZ020100">
    <property type="protein sequence ID" value="CAK9273670.1"/>
    <property type="molecule type" value="Genomic_DNA"/>
</dbReference>
<dbReference type="Proteomes" id="UP001497444">
    <property type="component" value="Chromosome 5"/>
</dbReference>
<dbReference type="InterPro" id="IPR011050">
    <property type="entry name" value="Pectin_lyase_fold/virulence"/>
</dbReference>
<evidence type="ECO:0000256" key="5">
    <source>
        <dbReference type="ARBA" id="ARBA00023085"/>
    </source>
</evidence>
<dbReference type="PROSITE" id="PS00503">
    <property type="entry name" value="PECTINESTERASE_2"/>
    <property type="match status" value="1"/>
</dbReference>
<keyword evidence="9" id="KW-0472">Membrane</keyword>
<dbReference type="EC" id="3.1.1.11" evidence="3 8"/>
<reference evidence="11" key="1">
    <citation type="submission" date="2024-02" db="EMBL/GenBank/DDBJ databases">
        <authorList>
            <consortium name="ELIXIR-Norway"/>
            <consortium name="Elixir Norway"/>
        </authorList>
    </citation>
    <scope>NUCLEOTIDE SEQUENCE</scope>
</reference>
<feature type="active site" evidence="7">
    <location>
        <position position="221"/>
    </location>
</feature>
<sequence length="374" mass="41838">MLSVLVEAGMLATLIYCIILKLIYYICIFSYYNANISHAPLNVVQQLDTHPQKKNQEVIIIVVSTDGSGNFTTIQAAIDSIPFRNKQPVEINIKEGFYREKILIPKTKNHITMIGITDNDETVIAWNSTASDVMYGGQKLQTINSATVAVEADYFIARNITFMNTAQAPRPGAVGGQAVALRISGDKAAFYGCRFLGHQDTLYDHRGRHFFKNCYIEGTVDFVFGNGRSFYEDVELHSDPNYGIPGSITAQKRDEMTIETGFVFVRCKIRGAGMVYLGRAWGNDSRVVFANTFMDKIVMPKGWDDWHIPASDKTVYYAQFNCTGEGASTMGRVEWARELTPEEAAPFITTKFINGESWLEKLPISSTWPSPLIP</sequence>
<evidence type="ECO:0000256" key="3">
    <source>
        <dbReference type="ARBA" id="ARBA00013229"/>
    </source>
</evidence>
<comment type="similarity">
    <text evidence="2">Belongs to the pectinesterase family.</text>
</comment>
<comment type="catalytic activity">
    <reaction evidence="6 8">
        <text>[(1-&gt;4)-alpha-D-galacturonosyl methyl ester](n) + n H2O = [(1-&gt;4)-alpha-D-galacturonosyl](n) + n methanol + n H(+)</text>
        <dbReference type="Rhea" id="RHEA:22380"/>
        <dbReference type="Rhea" id="RHEA-COMP:14570"/>
        <dbReference type="Rhea" id="RHEA-COMP:14573"/>
        <dbReference type="ChEBI" id="CHEBI:15377"/>
        <dbReference type="ChEBI" id="CHEBI:15378"/>
        <dbReference type="ChEBI" id="CHEBI:17790"/>
        <dbReference type="ChEBI" id="CHEBI:140522"/>
        <dbReference type="ChEBI" id="CHEBI:140523"/>
        <dbReference type="EC" id="3.1.1.11"/>
    </reaction>
</comment>
<evidence type="ECO:0000256" key="8">
    <source>
        <dbReference type="RuleBase" id="RU000589"/>
    </source>
</evidence>
<evidence type="ECO:0000313" key="12">
    <source>
        <dbReference type="Proteomes" id="UP001497444"/>
    </source>
</evidence>
<evidence type="ECO:0000256" key="1">
    <source>
        <dbReference type="ARBA" id="ARBA00005184"/>
    </source>
</evidence>
<evidence type="ECO:0000256" key="9">
    <source>
        <dbReference type="SAM" id="Phobius"/>
    </source>
</evidence>
<dbReference type="PANTHER" id="PTHR31321:SF57">
    <property type="entry name" value="PECTINESTERASE 53-RELATED"/>
    <property type="match status" value="1"/>
</dbReference>
<evidence type="ECO:0000256" key="2">
    <source>
        <dbReference type="ARBA" id="ARBA00008891"/>
    </source>
</evidence>
<evidence type="ECO:0000259" key="10">
    <source>
        <dbReference type="Pfam" id="PF01095"/>
    </source>
</evidence>
<evidence type="ECO:0000256" key="4">
    <source>
        <dbReference type="ARBA" id="ARBA00022801"/>
    </source>
</evidence>
<evidence type="ECO:0000256" key="7">
    <source>
        <dbReference type="PROSITE-ProRule" id="PRU10040"/>
    </source>
</evidence>
<keyword evidence="9" id="KW-1133">Transmembrane helix</keyword>
<proteinExistence type="inferred from homology"/>
<evidence type="ECO:0000256" key="6">
    <source>
        <dbReference type="ARBA" id="ARBA00047928"/>
    </source>
</evidence>
<dbReference type="Gene3D" id="2.160.20.10">
    <property type="entry name" value="Single-stranded right-handed beta-helix, Pectin lyase-like"/>
    <property type="match status" value="1"/>
</dbReference>
<organism evidence="11 12">
    <name type="scientific">Sphagnum jensenii</name>
    <dbReference type="NCBI Taxonomy" id="128206"/>
    <lineage>
        <taxon>Eukaryota</taxon>
        <taxon>Viridiplantae</taxon>
        <taxon>Streptophyta</taxon>
        <taxon>Embryophyta</taxon>
        <taxon>Bryophyta</taxon>
        <taxon>Sphagnophytina</taxon>
        <taxon>Sphagnopsida</taxon>
        <taxon>Sphagnales</taxon>
        <taxon>Sphagnaceae</taxon>
        <taxon>Sphagnum</taxon>
    </lineage>
</organism>
<protein>
    <recommendedName>
        <fullName evidence="3 8">Pectinesterase</fullName>
        <ecNumber evidence="3 8">3.1.1.11</ecNumber>
    </recommendedName>
</protein>
<dbReference type="Pfam" id="PF01095">
    <property type="entry name" value="Pectinesterase"/>
    <property type="match status" value="1"/>
</dbReference>
<comment type="pathway">
    <text evidence="1 8">Glycan metabolism; pectin degradation; 2-dehydro-3-deoxy-D-gluconate from pectin: step 1/5.</text>
</comment>
<feature type="domain" description="Pectinesterase catalytic" evidence="10">
    <location>
        <begin position="61"/>
        <end position="355"/>
    </location>
</feature>
<dbReference type="InterPro" id="IPR012334">
    <property type="entry name" value="Pectin_lyas_fold"/>
</dbReference>
<evidence type="ECO:0000313" key="11">
    <source>
        <dbReference type="EMBL" id="CAK9273670.1"/>
    </source>
</evidence>